<proteinExistence type="predicted"/>
<evidence type="ECO:0000256" key="1">
    <source>
        <dbReference type="SAM" id="SignalP"/>
    </source>
</evidence>
<keyword evidence="3" id="KW-1185">Reference proteome</keyword>
<keyword evidence="1" id="KW-0732">Signal</keyword>
<organism evidence="2 3">
    <name type="scientific">Candidatus Paraluminiphilus aquimaris</name>
    <dbReference type="NCBI Taxonomy" id="2518994"/>
    <lineage>
        <taxon>Bacteria</taxon>
        <taxon>Pseudomonadati</taxon>
        <taxon>Pseudomonadota</taxon>
        <taxon>Gammaproteobacteria</taxon>
        <taxon>Cellvibrionales</taxon>
        <taxon>Halieaceae</taxon>
        <taxon>Candidatus Paraluminiphilus</taxon>
    </lineage>
</organism>
<reference evidence="2 3" key="1">
    <citation type="submission" date="2019-02" db="EMBL/GenBank/DDBJ databases">
        <title>Halieaceae_genomes.</title>
        <authorList>
            <person name="Li S.-H."/>
        </authorList>
    </citation>
    <scope>NUCLEOTIDE SEQUENCE [LARGE SCALE GENOMIC DNA]</scope>
    <source>
        <strain evidence="2 3">JH123</strain>
    </source>
</reference>
<dbReference type="Proteomes" id="UP001317963">
    <property type="component" value="Chromosome"/>
</dbReference>
<dbReference type="RefSeq" id="WP_279241425.1">
    <property type="nucleotide sequence ID" value="NZ_CP036501.1"/>
</dbReference>
<feature type="chain" id="PRO_5045701006" description="DUF3019 domain-containing protein" evidence="1">
    <location>
        <begin position="20"/>
        <end position="137"/>
    </location>
</feature>
<gene>
    <name evidence="2" type="ORF">E0F26_09520</name>
</gene>
<feature type="signal peptide" evidence="1">
    <location>
        <begin position="1"/>
        <end position="19"/>
    </location>
</feature>
<evidence type="ECO:0000313" key="2">
    <source>
        <dbReference type="EMBL" id="UZP74958.1"/>
    </source>
</evidence>
<name>A0ABY6Q9S4_9GAMM</name>
<dbReference type="EMBL" id="CP036501">
    <property type="protein sequence ID" value="UZP74958.1"/>
    <property type="molecule type" value="Genomic_DNA"/>
</dbReference>
<evidence type="ECO:0008006" key="4">
    <source>
        <dbReference type="Google" id="ProtNLM"/>
    </source>
</evidence>
<protein>
    <recommendedName>
        <fullName evidence="4">DUF3019 domain-containing protein</fullName>
    </recommendedName>
</protein>
<evidence type="ECO:0000313" key="3">
    <source>
        <dbReference type="Proteomes" id="UP001317963"/>
    </source>
</evidence>
<accession>A0ABY6Q9S4</accession>
<sequence length="137" mass="15416">MRHLFVLVFSALLSAEGTAQTVQDGDSVVPISLCIIQSRQFSNVIQLRMENRSRAEVSSQCSLNGALGVTDEGLQQYQIMQRAFEAEIIVSSPRESCDAFSEIAFEQFEPEDIDDASFWVKEAEAFWLKRCMGEIKN</sequence>